<evidence type="ECO:0000256" key="1">
    <source>
        <dbReference type="ARBA" id="ARBA00005233"/>
    </source>
</evidence>
<evidence type="ECO:0000256" key="4">
    <source>
        <dbReference type="SAM" id="Phobius"/>
    </source>
</evidence>
<keyword evidence="4" id="KW-0812">Transmembrane</keyword>
<keyword evidence="4" id="KW-1133">Transmembrane helix</keyword>
<evidence type="ECO:0000256" key="2">
    <source>
        <dbReference type="ARBA" id="ARBA00022481"/>
    </source>
</evidence>
<comment type="similarity">
    <text evidence="1 3">Belongs to the N-Me-Phe pilin family.</text>
</comment>
<proteinExistence type="inferred from homology"/>
<evidence type="ECO:0000313" key="5">
    <source>
        <dbReference type="EMBL" id="PPT77887.1"/>
    </source>
</evidence>
<gene>
    <name evidence="5" type="ORF">XaplCFBP3122_04380</name>
</gene>
<dbReference type="InterPro" id="IPR001082">
    <property type="entry name" value="Pilin"/>
</dbReference>
<protein>
    <submittedName>
        <fullName evidence="5">Prepilin-type cleavage/methylation domain-containing protein</fullName>
    </submittedName>
</protein>
<dbReference type="RefSeq" id="WP_104597068.1">
    <property type="nucleotide sequence ID" value="NZ_MIGV01000003.1"/>
</dbReference>
<accession>A0A2S6Z8D5</accession>
<dbReference type="NCBIfam" id="TIGR02532">
    <property type="entry name" value="IV_pilin_GFxxxE"/>
    <property type="match status" value="1"/>
</dbReference>
<dbReference type="GO" id="GO:0009289">
    <property type="term" value="C:pilus"/>
    <property type="evidence" value="ECO:0007669"/>
    <property type="project" value="InterPro"/>
</dbReference>
<evidence type="ECO:0000256" key="3">
    <source>
        <dbReference type="RuleBase" id="RU000389"/>
    </source>
</evidence>
<dbReference type="InterPro" id="IPR045584">
    <property type="entry name" value="Pilin-like"/>
</dbReference>
<dbReference type="PANTHER" id="PTHR30093">
    <property type="entry name" value="GENERAL SECRETION PATHWAY PROTEIN G"/>
    <property type="match status" value="1"/>
</dbReference>
<dbReference type="Pfam" id="PF00114">
    <property type="entry name" value="Pilin"/>
    <property type="match status" value="1"/>
</dbReference>
<keyword evidence="4" id="KW-0472">Membrane</keyword>
<comment type="caution">
    <text evidence="5">The sequence shown here is derived from an EMBL/GenBank/DDBJ whole genome shotgun (WGS) entry which is preliminary data.</text>
</comment>
<dbReference type="GO" id="GO:0007155">
    <property type="term" value="P:cell adhesion"/>
    <property type="evidence" value="ECO:0007669"/>
    <property type="project" value="InterPro"/>
</dbReference>
<feature type="transmembrane region" description="Helical" evidence="4">
    <location>
        <begin position="12"/>
        <end position="30"/>
    </location>
</feature>
<dbReference type="InterPro" id="IPR012902">
    <property type="entry name" value="N_methyl_site"/>
</dbReference>
<keyword evidence="2" id="KW-0488">Methylation</keyword>
<dbReference type="PANTHER" id="PTHR30093:SF34">
    <property type="entry name" value="PREPILIN PEPTIDASE-DEPENDENT PROTEIN D"/>
    <property type="match status" value="1"/>
</dbReference>
<dbReference type="AlphaFoldDB" id="A0A2S6Z8D5"/>
<dbReference type="Gene3D" id="3.30.700.10">
    <property type="entry name" value="Glycoprotein, Type 4 Pilin"/>
    <property type="match status" value="1"/>
</dbReference>
<dbReference type="EMBL" id="MIGV01000003">
    <property type="protein sequence ID" value="PPT77887.1"/>
    <property type="molecule type" value="Genomic_DNA"/>
</dbReference>
<dbReference type="Proteomes" id="UP000238270">
    <property type="component" value="Unassembled WGS sequence"/>
</dbReference>
<evidence type="ECO:0000313" key="6">
    <source>
        <dbReference type="Proteomes" id="UP000238270"/>
    </source>
</evidence>
<reference evidence="5 6" key="1">
    <citation type="submission" date="2016-08" db="EMBL/GenBank/DDBJ databases">
        <title>Evolution of the type three secretion system and type three effector repertoires in Xanthomonas.</title>
        <authorList>
            <person name="Merda D."/>
            <person name="Briand M."/>
            <person name="Bosis E."/>
            <person name="Rousseau C."/>
            <person name="Portier P."/>
            <person name="Jacques M.-A."/>
            <person name="Fischer-Le Saux M."/>
        </authorList>
    </citation>
    <scope>NUCLEOTIDE SEQUENCE [LARGE SCALE GENOMIC DNA]</scope>
    <source>
        <strain evidence="5 6">CFBP 3122</strain>
    </source>
</reference>
<sequence>MNKQKGFTLIELMIVVAIIAILAAIALPAYSNYTKKAKVSEVILAASSLRTDISEYVATNNALPPDTWKPDFQKTQYVSALDWNGTTITATAQNISGDIDSKTITLTPTSTNVANGVVPSWTCSGSIDTKFRPGSCQDKTVSAGS</sequence>
<name>A0A2S6Z8D5_9XANT</name>
<organism evidence="5 6">
    <name type="scientific">Xanthomonas arboricola pv. populi</name>
    <dbReference type="NCBI Taxonomy" id="487823"/>
    <lineage>
        <taxon>Bacteria</taxon>
        <taxon>Pseudomonadati</taxon>
        <taxon>Pseudomonadota</taxon>
        <taxon>Gammaproteobacteria</taxon>
        <taxon>Lysobacterales</taxon>
        <taxon>Lysobacteraceae</taxon>
        <taxon>Xanthomonas</taxon>
    </lineage>
</organism>
<dbReference type="Pfam" id="PF07963">
    <property type="entry name" value="N_methyl"/>
    <property type="match status" value="1"/>
</dbReference>
<dbReference type="PROSITE" id="PS00409">
    <property type="entry name" value="PROKAR_NTER_METHYL"/>
    <property type="match status" value="1"/>
</dbReference>
<keyword evidence="3" id="KW-0281">Fimbrium</keyword>
<dbReference type="SUPFAM" id="SSF54523">
    <property type="entry name" value="Pili subunits"/>
    <property type="match status" value="1"/>
</dbReference>